<sequence length="1327" mass="149502">MDDTQDHISHDADNDKHLQIREYQVEMVNKSLEGNTIVVMPTGTGKTQIAVHRILAEIDKGIPDKLIWFLCPTIALCEQHLQTMTAHFPPMWCRSFTSHDNVDHWDSIETWSLALSNVKIAVSTYQVLYDALVHVFVDMARLSLIIFDEAHHCSENHPANKIMREYYHPQSESADQQRPAILGLTASPIFSDLSTVRHSYALLLRFTNQPLIVLRLPSCNSLISPTLPPILERLQEFLSSPCKPGTGLRKKGKELHRFVKQAERINRDLGAWAATNYIQVSIAQFKKAMRINAERTNTTNSERESAMEMLCELGILEEFGKLIGSEDVSPMGQCLLDALIEEHREGFRALIFVSERATVLALKWLIENHPSTRKLFCCGTFVGMSRIQYTKTKLGDVHDIRSQMETLQKFRDGLLDVIITTDALEEGIDIPACNTVINFNCTLNMKSFIQRRGRAREKCSKFIVTLEDEDDVKKVRLLQTMEIELVRELQDERRKVPPHGLEDGEWLMDSLTFHVPTTGARLTMGNAISHLSRFCSTLPAQPYVTSKPLFSCETNEHGQVQAMVKLPSNLDPSLHTFKSLRRWAKKKWAKEDAALEAYKALFHAGLVNGHLLPLQLSDILDKDLLPRSHYLVPEQLDPWLDVAVRWNLGGELFSHELHIIRPQKENIKLFLVLPVPLRMVIHIPLFSGPGAKFMAVVSSAESITTDIPTCQKVTHLILQSVHRGPGDQANVDYVNILIPDRDVIAISEFLERHSGTRSLEDCLQQGQALPSALGLLRRVTKPSRPLIVEPSEVKGYHGPYSDRESLNIKGRTQPLTRRRNFLHDDKIATTPPTEHHQIGVDSQHSLERLAAGEYVVDRLPSVYAEVALLAPSIFHQIGVYLIAEKLRTQIFSSRPVANFERMDLLCIAVNPTDIVHRSEFRTMAFIGDAIIKFLIVRQLFLHHTMWHEGLLTGVKDSIVSDAGLAAAVCQSRFGQYLITRQFNGKRWRPTFVSTVVSMGSTQTSQRHVGAATAADMAKALVGAAFLDNGENQAAVCVAAMVPKIKSWNTSSLHDGTYLKSRPRKIQGAAAVVDLEDLLGYTFSDRSLAIEAMTHPSCIGVYGTTSYRRLSFLGIGILEWVVVSYLHRQKRLISSKRLQSLKSAVTNNMFLAFICLLFYHETEYDTIESDDKGFPHTVRCNHRVTIHDFLRSQSDTLTAKLYDFKRSSSGNLHAIQEDLWQKGVYPWARLSVFRDVNVLSDIVQSLFGAIYTDSLASLPKCEALAERLGILPLLEHLISYDVTDKQWMTTKYSVIVDGLEVVMVKGKQKLYCISCAGGAEEVKPRNTS</sequence>
<proteinExistence type="inferred from homology"/>
<dbReference type="SMART" id="SM00490">
    <property type="entry name" value="HELICc"/>
    <property type="match status" value="1"/>
</dbReference>
<evidence type="ECO:0000259" key="14">
    <source>
        <dbReference type="PROSITE" id="PS51327"/>
    </source>
</evidence>
<keyword evidence="3" id="KW-0547">Nucleotide-binding</keyword>
<evidence type="ECO:0000256" key="5">
    <source>
        <dbReference type="ARBA" id="ARBA00022806"/>
    </source>
</evidence>
<dbReference type="PROSITE" id="PS51194">
    <property type="entry name" value="HELICASE_CTER"/>
    <property type="match status" value="1"/>
</dbReference>
<keyword evidence="8" id="KW-0051">Antiviral defense</keyword>
<evidence type="ECO:0000259" key="11">
    <source>
        <dbReference type="PROSITE" id="PS50142"/>
    </source>
</evidence>
<gene>
    <name evidence="15" type="ORF">BDV26DRAFT_300009</name>
</gene>
<dbReference type="Gene3D" id="3.30.160.380">
    <property type="entry name" value="Dicer dimerisation domain"/>
    <property type="match status" value="1"/>
</dbReference>
<keyword evidence="2" id="KW-0677">Repeat</keyword>
<feature type="domain" description="RNase III" evidence="11">
    <location>
        <begin position="1071"/>
        <end position="1254"/>
    </location>
</feature>
<evidence type="ECO:0000259" key="13">
    <source>
        <dbReference type="PROSITE" id="PS51194"/>
    </source>
</evidence>
<dbReference type="SUPFAM" id="SSF69065">
    <property type="entry name" value="RNase III domain-like"/>
    <property type="match status" value="2"/>
</dbReference>
<dbReference type="Proteomes" id="UP000326198">
    <property type="component" value="Unassembled WGS sequence"/>
</dbReference>
<evidence type="ECO:0000256" key="6">
    <source>
        <dbReference type="ARBA" id="ARBA00022840"/>
    </source>
</evidence>
<comment type="similarity">
    <text evidence="10">Belongs to the helicase family. Dicer subfamily.</text>
</comment>
<dbReference type="Pfam" id="PF03368">
    <property type="entry name" value="Dicer_dimer"/>
    <property type="match status" value="1"/>
</dbReference>
<evidence type="ECO:0000256" key="3">
    <source>
        <dbReference type="ARBA" id="ARBA00022741"/>
    </source>
</evidence>
<keyword evidence="6" id="KW-0067">ATP-binding</keyword>
<dbReference type="InterPro" id="IPR011545">
    <property type="entry name" value="DEAD/DEAH_box_helicase_dom"/>
</dbReference>
<feature type="domain" description="RNase III" evidence="11">
    <location>
        <begin position="879"/>
        <end position="1029"/>
    </location>
</feature>
<dbReference type="GO" id="GO:0051607">
    <property type="term" value="P:defense response to virus"/>
    <property type="evidence" value="ECO:0007669"/>
    <property type="project" value="UniProtKB-KW"/>
</dbReference>
<dbReference type="PANTHER" id="PTHR14950">
    <property type="entry name" value="DICER-RELATED"/>
    <property type="match status" value="1"/>
</dbReference>
<dbReference type="InterPro" id="IPR001650">
    <property type="entry name" value="Helicase_C-like"/>
</dbReference>
<dbReference type="PANTHER" id="PTHR14950:SF37">
    <property type="entry name" value="ENDORIBONUCLEASE DICER"/>
    <property type="match status" value="1"/>
</dbReference>
<evidence type="ECO:0000313" key="16">
    <source>
        <dbReference type="Proteomes" id="UP000326198"/>
    </source>
</evidence>
<dbReference type="GO" id="GO:0004386">
    <property type="term" value="F:helicase activity"/>
    <property type="evidence" value="ECO:0007669"/>
    <property type="project" value="UniProtKB-KW"/>
</dbReference>
<protein>
    <submittedName>
        <fullName evidence="15">Uncharacterized protein</fullName>
    </submittedName>
</protein>
<organism evidence="15 16">
    <name type="scientific">Aspergillus bertholletiae</name>
    <dbReference type="NCBI Taxonomy" id="1226010"/>
    <lineage>
        <taxon>Eukaryota</taxon>
        <taxon>Fungi</taxon>
        <taxon>Dikarya</taxon>
        <taxon>Ascomycota</taxon>
        <taxon>Pezizomycotina</taxon>
        <taxon>Eurotiomycetes</taxon>
        <taxon>Eurotiomycetidae</taxon>
        <taxon>Eurotiales</taxon>
        <taxon>Aspergillaceae</taxon>
        <taxon>Aspergillus</taxon>
        <taxon>Aspergillus subgen. Circumdati</taxon>
    </lineage>
</organism>
<dbReference type="GO" id="GO:0005524">
    <property type="term" value="F:ATP binding"/>
    <property type="evidence" value="ECO:0007669"/>
    <property type="project" value="UniProtKB-KW"/>
</dbReference>
<dbReference type="Pfam" id="PF00271">
    <property type="entry name" value="Helicase_C"/>
    <property type="match status" value="1"/>
</dbReference>
<evidence type="ECO:0000256" key="8">
    <source>
        <dbReference type="ARBA" id="ARBA00023118"/>
    </source>
</evidence>
<accession>A0A5N7B123</accession>
<dbReference type="SMART" id="SM00535">
    <property type="entry name" value="RIBOc"/>
    <property type="match status" value="2"/>
</dbReference>
<dbReference type="GO" id="GO:0005737">
    <property type="term" value="C:cytoplasm"/>
    <property type="evidence" value="ECO:0007669"/>
    <property type="project" value="TreeGrafter"/>
</dbReference>
<feature type="domain" description="Helicase C-terminal" evidence="13">
    <location>
        <begin position="335"/>
        <end position="502"/>
    </location>
</feature>
<dbReference type="OrthoDB" id="416741at2759"/>
<reference evidence="15 16" key="1">
    <citation type="submission" date="2019-04" db="EMBL/GenBank/DDBJ databases">
        <title>Friends and foes A comparative genomics studyof 23 Aspergillus species from section Flavi.</title>
        <authorList>
            <consortium name="DOE Joint Genome Institute"/>
            <person name="Kjaerbolling I."/>
            <person name="Vesth T."/>
            <person name="Frisvad J.C."/>
            <person name="Nybo J.L."/>
            <person name="Theobald S."/>
            <person name="Kildgaard S."/>
            <person name="Isbrandt T."/>
            <person name="Kuo A."/>
            <person name="Sato A."/>
            <person name="Lyhne E.K."/>
            <person name="Kogle M.E."/>
            <person name="Wiebenga A."/>
            <person name="Kun R.S."/>
            <person name="Lubbers R.J."/>
            <person name="Makela M.R."/>
            <person name="Barry K."/>
            <person name="Chovatia M."/>
            <person name="Clum A."/>
            <person name="Daum C."/>
            <person name="Haridas S."/>
            <person name="He G."/>
            <person name="LaButti K."/>
            <person name="Lipzen A."/>
            <person name="Mondo S."/>
            <person name="Riley R."/>
            <person name="Salamov A."/>
            <person name="Simmons B.A."/>
            <person name="Magnuson J.K."/>
            <person name="Henrissat B."/>
            <person name="Mortensen U.H."/>
            <person name="Larsen T.O."/>
            <person name="Devries R.P."/>
            <person name="Grigoriev I.V."/>
            <person name="Machida M."/>
            <person name="Baker S.E."/>
            <person name="Andersen M.R."/>
        </authorList>
    </citation>
    <scope>NUCLEOTIDE SEQUENCE [LARGE SCALE GENOMIC DNA]</scope>
    <source>
        <strain evidence="15 16">IBT 29228</strain>
    </source>
</reference>
<dbReference type="GO" id="GO:0003723">
    <property type="term" value="F:RNA binding"/>
    <property type="evidence" value="ECO:0007669"/>
    <property type="project" value="UniProtKB-UniRule"/>
</dbReference>
<keyword evidence="5" id="KW-0347">Helicase</keyword>
<evidence type="ECO:0000259" key="12">
    <source>
        <dbReference type="PROSITE" id="PS51192"/>
    </source>
</evidence>
<keyword evidence="7 10" id="KW-0694">RNA-binding</keyword>
<dbReference type="CDD" id="cd00593">
    <property type="entry name" value="RIBOc"/>
    <property type="match status" value="2"/>
</dbReference>
<dbReference type="InterPro" id="IPR036389">
    <property type="entry name" value="RNase_III_sf"/>
</dbReference>
<name>A0A5N7B123_9EURO</name>
<evidence type="ECO:0000313" key="15">
    <source>
        <dbReference type="EMBL" id="KAE8374848.1"/>
    </source>
</evidence>
<dbReference type="PROSITE" id="PS51192">
    <property type="entry name" value="HELICASE_ATP_BIND_1"/>
    <property type="match status" value="1"/>
</dbReference>
<dbReference type="GO" id="GO:0005634">
    <property type="term" value="C:nucleus"/>
    <property type="evidence" value="ECO:0007669"/>
    <property type="project" value="TreeGrafter"/>
</dbReference>
<dbReference type="InterPro" id="IPR038248">
    <property type="entry name" value="Dicer_dimer_sf"/>
</dbReference>
<dbReference type="PROSITE" id="PS50142">
    <property type="entry name" value="RNASE_3_2"/>
    <property type="match status" value="2"/>
</dbReference>
<comment type="function">
    <text evidence="9">Dicer-like endonuclease involved in cleaving double-stranded RNA in the RNA interference (RNAi) pathway. Produces 21 to 25 bp dsRNAs (siRNAs) which target the selective destruction of homologous RNAs leading to sequence-specific suppression of gene expression, called post-transcriptional gene silencing (PTGS). Part of a broad host defense response against viral infection and transposons.</text>
</comment>
<evidence type="ECO:0000256" key="2">
    <source>
        <dbReference type="ARBA" id="ARBA00022737"/>
    </source>
</evidence>
<evidence type="ECO:0000256" key="4">
    <source>
        <dbReference type="ARBA" id="ARBA00022801"/>
    </source>
</evidence>
<keyword evidence="16" id="KW-1185">Reference proteome</keyword>
<evidence type="ECO:0000256" key="9">
    <source>
        <dbReference type="ARBA" id="ARBA00025403"/>
    </source>
</evidence>
<dbReference type="SMART" id="SM00487">
    <property type="entry name" value="DEXDc"/>
    <property type="match status" value="1"/>
</dbReference>
<dbReference type="EMBL" id="ML736274">
    <property type="protein sequence ID" value="KAE8374848.1"/>
    <property type="molecule type" value="Genomic_DNA"/>
</dbReference>
<evidence type="ECO:0000256" key="10">
    <source>
        <dbReference type="PROSITE-ProRule" id="PRU00657"/>
    </source>
</evidence>
<dbReference type="GO" id="GO:0050688">
    <property type="term" value="P:regulation of defense response to virus"/>
    <property type="evidence" value="ECO:0007669"/>
    <property type="project" value="UniProtKB-KW"/>
</dbReference>
<dbReference type="Gene3D" id="3.40.50.300">
    <property type="entry name" value="P-loop containing nucleotide triphosphate hydrolases"/>
    <property type="match status" value="2"/>
</dbReference>
<dbReference type="Gene3D" id="1.10.1520.10">
    <property type="entry name" value="Ribonuclease III domain"/>
    <property type="match status" value="2"/>
</dbReference>
<keyword evidence="4" id="KW-0378">Hydrolase</keyword>
<dbReference type="PROSITE" id="PS51327">
    <property type="entry name" value="DICER_DSRBF"/>
    <property type="match status" value="1"/>
</dbReference>
<dbReference type="InterPro" id="IPR027417">
    <property type="entry name" value="P-loop_NTPase"/>
</dbReference>
<dbReference type="InterPro" id="IPR014001">
    <property type="entry name" value="Helicase_ATP-bd"/>
</dbReference>
<dbReference type="InterPro" id="IPR005034">
    <property type="entry name" value="Dicer_dimerisation"/>
</dbReference>
<evidence type="ECO:0000256" key="7">
    <source>
        <dbReference type="ARBA" id="ARBA00022884"/>
    </source>
</evidence>
<dbReference type="Pfam" id="PF00636">
    <property type="entry name" value="Ribonuclease_3"/>
    <property type="match status" value="2"/>
</dbReference>
<feature type="domain" description="Helicase ATP-binding" evidence="12">
    <location>
        <begin position="27"/>
        <end position="206"/>
    </location>
</feature>
<dbReference type="SUPFAM" id="SSF52540">
    <property type="entry name" value="P-loop containing nucleoside triphosphate hydrolases"/>
    <property type="match status" value="1"/>
</dbReference>
<feature type="domain" description="Dicer dsRNA-binding fold" evidence="14">
    <location>
        <begin position="527"/>
        <end position="621"/>
    </location>
</feature>
<dbReference type="InterPro" id="IPR000999">
    <property type="entry name" value="RNase_III_dom"/>
</dbReference>
<dbReference type="GO" id="GO:0030422">
    <property type="term" value="P:siRNA processing"/>
    <property type="evidence" value="ECO:0007669"/>
    <property type="project" value="TreeGrafter"/>
</dbReference>
<dbReference type="Pfam" id="PF00270">
    <property type="entry name" value="DEAD"/>
    <property type="match status" value="1"/>
</dbReference>
<evidence type="ECO:0000256" key="1">
    <source>
        <dbReference type="ARBA" id="ARBA00022721"/>
    </source>
</evidence>
<dbReference type="CDD" id="cd18802">
    <property type="entry name" value="SF2_C_dicer"/>
    <property type="match status" value="1"/>
</dbReference>
<keyword evidence="1" id="KW-0930">Antiviral protein</keyword>
<dbReference type="GO" id="GO:0004525">
    <property type="term" value="F:ribonuclease III activity"/>
    <property type="evidence" value="ECO:0007669"/>
    <property type="project" value="InterPro"/>
</dbReference>